<evidence type="ECO:0000256" key="1">
    <source>
        <dbReference type="ARBA" id="ARBA00001954"/>
    </source>
</evidence>
<evidence type="ECO:0000313" key="2">
    <source>
        <dbReference type="Ensembl" id="ENSEBUP00000026693.1"/>
    </source>
</evidence>
<proteinExistence type="predicted"/>
<dbReference type="GO" id="GO:0032451">
    <property type="term" value="F:demethylase activity"/>
    <property type="evidence" value="ECO:0007669"/>
    <property type="project" value="TreeGrafter"/>
</dbReference>
<accession>A0A8C4X1K1</accession>
<evidence type="ECO:0000313" key="3">
    <source>
        <dbReference type="Proteomes" id="UP000694388"/>
    </source>
</evidence>
<dbReference type="InterPro" id="IPR037151">
    <property type="entry name" value="AlkB-like_sf"/>
</dbReference>
<dbReference type="InterPro" id="IPR032857">
    <property type="entry name" value="ALKBH4"/>
</dbReference>
<sequence>MTTCGCKGVRSCLVCEHKEEPRPALPKATVQFHYNHHMGLAVAEMGTEVSGKCQLALLFPGVFLWTDFLTPQEEKSLALMMDKDEWKPSQSGRRKQDYGPKVNFKKQRVRAAGFSGLPSLSQPLLHRMNQIPFLRDFNPVEQCHLEYDPSRGSAIDPHLDDAWLWGERLVTVNLLSTVTLTFTRGDGELVEVRPLEECVDKSKNASDSANDGFVSTSKSRPALSNIGFDELSAASDGHQPLNVLFVRTTDSIPECSGSTKRLAARDVCVRLPLPARSLMVLSGPARHKWLHAVRREDVCARRLCITFRELSPAFCPGGVHESEGNALLQKVQSFCDGPVS</sequence>
<dbReference type="GO" id="GO:0016491">
    <property type="term" value="F:oxidoreductase activity"/>
    <property type="evidence" value="ECO:0007669"/>
    <property type="project" value="TreeGrafter"/>
</dbReference>
<reference evidence="2" key="2">
    <citation type="submission" date="2025-09" db="UniProtKB">
        <authorList>
            <consortium name="Ensembl"/>
        </authorList>
    </citation>
    <scope>IDENTIFICATION</scope>
</reference>
<dbReference type="AlphaFoldDB" id="A0A8C4X1K1"/>
<protein>
    <submittedName>
        <fullName evidence="2">AlkB homolog 4, lysine demthylase</fullName>
    </submittedName>
</protein>
<dbReference type="Gene3D" id="2.60.120.590">
    <property type="entry name" value="Alpha-ketoglutarate-dependent dioxygenase AlkB-like"/>
    <property type="match status" value="1"/>
</dbReference>
<dbReference type="PANTHER" id="PTHR12463">
    <property type="entry name" value="OXYGENASE-RELATED"/>
    <property type="match status" value="1"/>
</dbReference>
<dbReference type="OMA" id="MNTLRPC"/>
<reference evidence="2" key="1">
    <citation type="submission" date="2025-08" db="UniProtKB">
        <authorList>
            <consortium name="Ensembl"/>
        </authorList>
    </citation>
    <scope>IDENTIFICATION</scope>
</reference>
<name>A0A8C4X1K1_EPTBU</name>
<dbReference type="GeneTree" id="ENSGT00390000006344"/>
<keyword evidence="3" id="KW-1185">Reference proteome</keyword>
<comment type="cofactor">
    <cofactor evidence="1">
        <name>Fe(2+)</name>
        <dbReference type="ChEBI" id="CHEBI:29033"/>
    </cofactor>
</comment>
<dbReference type="SUPFAM" id="SSF51197">
    <property type="entry name" value="Clavaminate synthase-like"/>
    <property type="match status" value="1"/>
</dbReference>
<dbReference type="PANTHER" id="PTHR12463:SF0">
    <property type="entry name" value="ALPHA-KETOGLUTARATE-DEPENDENT DIOXYGENASE ALKB HOMOLOG 4"/>
    <property type="match status" value="1"/>
</dbReference>
<organism evidence="2 3">
    <name type="scientific">Eptatretus burgeri</name>
    <name type="common">Inshore hagfish</name>
    <dbReference type="NCBI Taxonomy" id="7764"/>
    <lineage>
        <taxon>Eukaryota</taxon>
        <taxon>Metazoa</taxon>
        <taxon>Chordata</taxon>
        <taxon>Craniata</taxon>
        <taxon>Vertebrata</taxon>
        <taxon>Cyclostomata</taxon>
        <taxon>Myxini</taxon>
        <taxon>Myxiniformes</taxon>
        <taxon>Myxinidae</taxon>
        <taxon>Eptatretinae</taxon>
        <taxon>Eptatretus</taxon>
    </lineage>
</organism>
<dbReference type="Ensembl" id="ENSEBUT00000027269.1">
    <property type="protein sequence ID" value="ENSEBUP00000026693.1"/>
    <property type="gene ID" value="ENSEBUG00000016437.1"/>
</dbReference>
<dbReference type="GO" id="GO:0070988">
    <property type="term" value="P:demethylation"/>
    <property type="evidence" value="ECO:0007669"/>
    <property type="project" value="InterPro"/>
</dbReference>
<dbReference type="Proteomes" id="UP000694388">
    <property type="component" value="Unplaced"/>
</dbReference>